<dbReference type="SUPFAM" id="SSF63829">
    <property type="entry name" value="Calcium-dependent phosphotriesterase"/>
    <property type="match status" value="1"/>
</dbReference>
<name>A0ABQ3SPK6_9ACTN</name>
<dbReference type="InterPro" id="IPR015943">
    <property type="entry name" value="WD40/YVTN_repeat-like_dom_sf"/>
</dbReference>
<keyword evidence="2" id="KW-1185">Reference proteome</keyword>
<dbReference type="Proteomes" id="UP000613974">
    <property type="component" value="Unassembled WGS sequence"/>
</dbReference>
<sequence length="428" mass="46243">MALICGHDAPAYGLPLCEHIRSATAVPLDYYVHYTGRGVERQRICGICRNEAATAVAAAVCEDCFDATEGCPTGVVGLPQTIDASRPVPGMVQTTQLPAEAGPVSDIAPTEHGFLLLCDDGRILRWDTDSGTCTDAARSTVTVPADARPWVGREQALRLHASRDGAFAAVVVDHGRTGEVVDLSTGAVTLSLENDGYYSHTVPFSLAFTEHGGRTVVLYRRKWRVVEAADAATGAQVTRIPMVEPHTAWAGYFHGALHVSPAGTRVASDAWWWQPVGRPFAWTLERWLTDGEGAWTEGTDRWELPRCEDHWNRPVVWLDEEHLVLGGLGDDGQEMAPGARVFLLGRESGESTVKEVATFGGPDGRFFAADGLLFSSSQAGLEIWDPTSGSRLGTLAGFRPTHHDLARGELVELSAIGLRRWSTAHAAR</sequence>
<gene>
    <name evidence="1" type="ORF">Snoj_39690</name>
</gene>
<dbReference type="RefSeq" id="WP_079196087.1">
    <property type="nucleotide sequence ID" value="NZ_BMRL01000002.1"/>
</dbReference>
<evidence type="ECO:0000313" key="1">
    <source>
        <dbReference type="EMBL" id="GHI70051.1"/>
    </source>
</evidence>
<protein>
    <submittedName>
        <fullName evidence="1">Uncharacterized protein</fullName>
    </submittedName>
</protein>
<comment type="caution">
    <text evidence="1">The sequence shown here is derived from an EMBL/GenBank/DDBJ whole genome shotgun (WGS) entry which is preliminary data.</text>
</comment>
<dbReference type="GeneID" id="95588291"/>
<evidence type="ECO:0000313" key="2">
    <source>
        <dbReference type="Proteomes" id="UP000613974"/>
    </source>
</evidence>
<dbReference type="EMBL" id="BNEC01000005">
    <property type="protein sequence ID" value="GHI70051.1"/>
    <property type="molecule type" value="Genomic_DNA"/>
</dbReference>
<proteinExistence type="predicted"/>
<accession>A0ABQ3SPK6</accession>
<dbReference type="Gene3D" id="2.130.10.10">
    <property type="entry name" value="YVTN repeat-like/Quinoprotein amine dehydrogenase"/>
    <property type="match status" value="1"/>
</dbReference>
<reference evidence="2" key="1">
    <citation type="submission" date="2023-07" db="EMBL/GenBank/DDBJ databases">
        <title>Whole genome shotgun sequence of Streptomyces nojiriensis NBRC 13794.</title>
        <authorList>
            <person name="Komaki H."/>
            <person name="Tamura T."/>
        </authorList>
    </citation>
    <scope>NUCLEOTIDE SEQUENCE [LARGE SCALE GENOMIC DNA]</scope>
    <source>
        <strain evidence="2">NBRC 13794</strain>
    </source>
</reference>
<organism evidence="1 2">
    <name type="scientific">Streptomyces nojiriensis</name>
    <dbReference type="NCBI Taxonomy" id="66374"/>
    <lineage>
        <taxon>Bacteria</taxon>
        <taxon>Bacillati</taxon>
        <taxon>Actinomycetota</taxon>
        <taxon>Actinomycetes</taxon>
        <taxon>Kitasatosporales</taxon>
        <taxon>Streptomycetaceae</taxon>
        <taxon>Streptomyces</taxon>
    </lineage>
</organism>